<dbReference type="AlphaFoldDB" id="A0AAJ2IYX1"/>
<evidence type="ECO:0000313" key="2">
    <source>
        <dbReference type="EMBL" id="MDT2667162.1"/>
    </source>
</evidence>
<feature type="transmembrane region" description="Helical" evidence="1">
    <location>
        <begin position="18"/>
        <end position="37"/>
    </location>
</feature>
<feature type="transmembrane region" description="Helical" evidence="1">
    <location>
        <begin position="234"/>
        <end position="250"/>
    </location>
</feature>
<organism evidence="2 3">
    <name type="scientific">Lactococcus petauri</name>
    <dbReference type="NCBI Taxonomy" id="1940789"/>
    <lineage>
        <taxon>Bacteria</taxon>
        <taxon>Bacillati</taxon>
        <taxon>Bacillota</taxon>
        <taxon>Bacilli</taxon>
        <taxon>Lactobacillales</taxon>
        <taxon>Streptococcaceae</taxon>
        <taxon>Lactococcus</taxon>
    </lineage>
</organism>
<gene>
    <name evidence="2" type="ORF">P7D34_07905</name>
</gene>
<keyword evidence="1" id="KW-0472">Membrane</keyword>
<keyword evidence="1" id="KW-1133">Transmembrane helix</keyword>
<dbReference type="EMBL" id="JARPYC010000006">
    <property type="protein sequence ID" value="MDT2667162.1"/>
    <property type="molecule type" value="Genomic_DNA"/>
</dbReference>
<reference evidence="2" key="1">
    <citation type="submission" date="2023-03" db="EMBL/GenBank/DDBJ databases">
        <authorList>
            <person name="Shen W."/>
            <person name="Cai J."/>
        </authorList>
    </citation>
    <scope>NUCLEOTIDE SEQUENCE</scope>
    <source>
        <strain evidence="2">Y3</strain>
    </source>
</reference>
<feature type="transmembrane region" description="Helical" evidence="1">
    <location>
        <begin position="271"/>
        <end position="288"/>
    </location>
</feature>
<feature type="transmembrane region" description="Helical" evidence="1">
    <location>
        <begin position="394"/>
        <end position="418"/>
    </location>
</feature>
<evidence type="ECO:0000256" key="1">
    <source>
        <dbReference type="SAM" id="Phobius"/>
    </source>
</evidence>
<feature type="transmembrane region" description="Helical" evidence="1">
    <location>
        <begin position="164"/>
        <end position="181"/>
    </location>
</feature>
<dbReference type="RefSeq" id="WP_052437482.1">
    <property type="nucleotide sequence ID" value="NZ_CP146738.1"/>
</dbReference>
<keyword evidence="1" id="KW-0812">Transmembrane</keyword>
<dbReference type="Pfam" id="PF09913">
    <property type="entry name" value="DUF2142"/>
    <property type="match status" value="1"/>
</dbReference>
<feature type="transmembrane region" description="Helical" evidence="1">
    <location>
        <begin position="430"/>
        <end position="457"/>
    </location>
</feature>
<comment type="caution">
    <text evidence="2">The sequence shown here is derived from an EMBL/GenBank/DDBJ whole genome shotgun (WGS) entry which is preliminary data.</text>
</comment>
<dbReference type="InterPro" id="IPR018674">
    <property type="entry name" value="DUF2142_membrane"/>
</dbReference>
<feature type="transmembrane region" description="Helical" evidence="1">
    <location>
        <begin position="134"/>
        <end position="157"/>
    </location>
</feature>
<proteinExistence type="predicted"/>
<feature type="transmembrane region" description="Helical" evidence="1">
    <location>
        <begin position="361"/>
        <end position="382"/>
    </location>
</feature>
<dbReference type="Proteomes" id="UP001257962">
    <property type="component" value="Unassembled WGS sequence"/>
</dbReference>
<accession>A0AAJ2IYX1</accession>
<name>A0AAJ2IYX1_9LACT</name>
<sequence>MKTIFGTEEVMNKKIHNIYLGFALTIGIVLSIFMPLFSEPDGPYHYTVSTNIVGLSNDLSAYGETEIVTGINKQIPHYQRGDFFKTYFQNHIKQMPIENLPRQNKIPSKDGYNYWGHVIPGVGTWLGHLLYPSLGVMTVVGRLFSTLICALSMFFIIKWVKAGKLLFFVLSLSPVTTSIFASLSYDATTYVLSAFTIAAAINIVVRKQIIPWDYVYFLISMIALWFGGKTNTKLLIGLIPFIMLVTYLKNRPMRGERLRRHTYKSYFYRSLKIFIPLAIVTTIIVLYIKPTLAFAMYRIIISHLINVTPGLTVNSIFQSLLAAPYAGINYIPFWVSAVWYILVVLVILVEKKYVWSPWISWFSFFLFFLGFGAVYYSFTTFIGGASVVSQNRMVGAIVGVQGRYFTPTLLLFSLFAGYEKFTYKLASYRLVTLFAFVVILISNAMLLFGTLFGIYYLS</sequence>
<protein>
    <submittedName>
        <fullName evidence="2">DUF2142 domain-containing protein</fullName>
    </submittedName>
</protein>
<feature type="transmembrane region" description="Helical" evidence="1">
    <location>
        <begin position="330"/>
        <end position="349"/>
    </location>
</feature>
<evidence type="ECO:0000313" key="3">
    <source>
        <dbReference type="Proteomes" id="UP001257962"/>
    </source>
</evidence>